<sequence length="148" mass="15594">MTIQPPPGPTAGYRAPSPTQPGYGQQHYPQPQYGQPGYGAPGQGPQHYPTQPLVGSYYPQFAQPRTNVLAIVTLCAAFFLPLAGIVTGHIALRQLRTSGEGGQGLAVAGLIISYVFTGIITLVILFYLLGLLLWGGFLLALLGTTATV</sequence>
<feature type="domain" description="DUF4190" evidence="3">
    <location>
        <begin position="68"/>
        <end position="122"/>
    </location>
</feature>
<comment type="caution">
    <text evidence="4">The sequence shown here is derived from an EMBL/GenBank/DDBJ whole genome shotgun (WGS) entry which is preliminary data.</text>
</comment>
<evidence type="ECO:0000256" key="2">
    <source>
        <dbReference type="SAM" id="Phobius"/>
    </source>
</evidence>
<keyword evidence="2" id="KW-0812">Transmembrane</keyword>
<evidence type="ECO:0000259" key="3">
    <source>
        <dbReference type="Pfam" id="PF13828"/>
    </source>
</evidence>
<dbReference type="Pfam" id="PF13828">
    <property type="entry name" value="DUF4190"/>
    <property type="match status" value="1"/>
</dbReference>
<accession>A0A543I540</accession>
<protein>
    <submittedName>
        <fullName evidence="4">Uncharacterized protein DUF4190</fullName>
    </submittedName>
</protein>
<evidence type="ECO:0000256" key="1">
    <source>
        <dbReference type="SAM" id="MobiDB-lite"/>
    </source>
</evidence>
<proteinExistence type="predicted"/>
<keyword evidence="2" id="KW-0472">Membrane</keyword>
<reference evidence="4 5" key="1">
    <citation type="submission" date="2019-06" db="EMBL/GenBank/DDBJ databases">
        <title>Sequencing the genomes of 1000 actinobacteria strains.</title>
        <authorList>
            <person name="Klenk H.-P."/>
        </authorList>
    </citation>
    <scope>NUCLEOTIDE SEQUENCE [LARGE SCALE GENOMIC DNA]</scope>
    <source>
        <strain evidence="4 5">DSM 18031</strain>
    </source>
</reference>
<evidence type="ECO:0000313" key="4">
    <source>
        <dbReference type="EMBL" id="TQM65722.1"/>
    </source>
</evidence>
<organism evidence="4 5">
    <name type="scientific">Klugiella xanthotipulae</name>
    <dbReference type="NCBI Taxonomy" id="244735"/>
    <lineage>
        <taxon>Bacteria</taxon>
        <taxon>Bacillati</taxon>
        <taxon>Actinomycetota</taxon>
        <taxon>Actinomycetes</taxon>
        <taxon>Micrococcales</taxon>
        <taxon>Microbacteriaceae</taxon>
        <taxon>Klugiella</taxon>
    </lineage>
</organism>
<evidence type="ECO:0000313" key="5">
    <source>
        <dbReference type="Proteomes" id="UP000318331"/>
    </source>
</evidence>
<dbReference type="RefSeq" id="WP_211344742.1">
    <property type="nucleotide sequence ID" value="NZ_BAAAYS010000001.1"/>
</dbReference>
<feature type="compositionally biased region" description="Low complexity" evidence="1">
    <location>
        <begin position="20"/>
        <end position="35"/>
    </location>
</feature>
<dbReference type="Proteomes" id="UP000318331">
    <property type="component" value="Unassembled WGS sequence"/>
</dbReference>
<dbReference type="InterPro" id="IPR025241">
    <property type="entry name" value="DUF4190"/>
</dbReference>
<dbReference type="AlphaFoldDB" id="A0A543I540"/>
<feature type="region of interest" description="Disordered" evidence="1">
    <location>
        <begin position="1"/>
        <end position="45"/>
    </location>
</feature>
<gene>
    <name evidence="4" type="ORF">FB466_0534</name>
</gene>
<feature type="transmembrane region" description="Helical" evidence="2">
    <location>
        <begin position="68"/>
        <end position="92"/>
    </location>
</feature>
<dbReference type="EMBL" id="VFPN01000001">
    <property type="protein sequence ID" value="TQM65722.1"/>
    <property type="molecule type" value="Genomic_DNA"/>
</dbReference>
<feature type="transmembrane region" description="Helical" evidence="2">
    <location>
        <begin position="104"/>
        <end position="129"/>
    </location>
</feature>
<keyword evidence="2" id="KW-1133">Transmembrane helix</keyword>
<keyword evidence="5" id="KW-1185">Reference proteome</keyword>
<name>A0A543I540_9MICO</name>